<protein>
    <submittedName>
        <fullName evidence="8">RagB/SusD family nutrient uptake outer membrane protein</fullName>
    </submittedName>
</protein>
<dbReference type="GO" id="GO:0009279">
    <property type="term" value="C:cell outer membrane"/>
    <property type="evidence" value="ECO:0007669"/>
    <property type="project" value="UniProtKB-SubCell"/>
</dbReference>
<evidence type="ECO:0000256" key="3">
    <source>
        <dbReference type="ARBA" id="ARBA00022729"/>
    </source>
</evidence>
<evidence type="ECO:0000313" key="9">
    <source>
        <dbReference type="Proteomes" id="UP000239590"/>
    </source>
</evidence>
<evidence type="ECO:0000256" key="2">
    <source>
        <dbReference type="ARBA" id="ARBA00006275"/>
    </source>
</evidence>
<dbReference type="SUPFAM" id="SSF48452">
    <property type="entry name" value="TPR-like"/>
    <property type="match status" value="1"/>
</dbReference>
<dbReference type="AlphaFoldDB" id="A0A2S7IT93"/>
<keyword evidence="5" id="KW-0998">Cell outer membrane</keyword>
<dbReference type="CDD" id="cd08977">
    <property type="entry name" value="SusD"/>
    <property type="match status" value="1"/>
</dbReference>
<organism evidence="8 9">
    <name type="scientific">Siphonobacter curvatus</name>
    <dbReference type="NCBI Taxonomy" id="2094562"/>
    <lineage>
        <taxon>Bacteria</taxon>
        <taxon>Pseudomonadati</taxon>
        <taxon>Bacteroidota</taxon>
        <taxon>Cytophagia</taxon>
        <taxon>Cytophagales</taxon>
        <taxon>Cytophagaceae</taxon>
        <taxon>Siphonobacter</taxon>
    </lineage>
</organism>
<gene>
    <name evidence="8" type="ORF">C5O19_15180</name>
</gene>
<dbReference type="OrthoDB" id="9792139at2"/>
<accession>A0A2S7IT93</accession>
<dbReference type="Pfam" id="PF14322">
    <property type="entry name" value="SusD-like_3"/>
    <property type="match status" value="1"/>
</dbReference>
<comment type="caution">
    <text evidence="8">The sequence shown here is derived from an EMBL/GenBank/DDBJ whole genome shotgun (WGS) entry which is preliminary data.</text>
</comment>
<dbReference type="PROSITE" id="PS51257">
    <property type="entry name" value="PROKAR_LIPOPROTEIN"/>
    <property type="match status" value="1"/>
</dbReference>
<sequence>MKKIKFILYGLLPLLIGCNRDFDAPNPNSLTVEQFWQSQNDAVRGVNAIYSGLHRTPLYGRWMFYHTSLRSDEGFGSGGDIGLNNLMSFVQTDYNQNLTAGTWADSYVVIWRANQVLENVPGISMDETVKRRLLAEAKVLRALMYFNLVSLFNRPPLILRSVLTSDTPSNATPEQVWAQIQTDLTEAAPDLPLRYSGDDLGRVTRGSAYGLLGKALMQQRKFQEAQTALAWFITGEGRDVYRLMPNYRDNFIITQENNTESVFEVQFAQNNNETTDDDTQEGAVINVGASLPQFLAPRGVGFSDGAARRWMIGEMQKERTTTGARDPRVEASFLYDSTDVRGPSQTLIYGQTFASRYGTGPDRNSVWFRKPLNDHWKNEEGFRSPNNYRLIRYADILLLYAECLNELGRTTEAYTYVDQVRQRVGLARLTTAQPGLSQAQFRTQIKHERVTELSGEGQRWFDLQRWGELTEANLPALRARDPEFGSFTLNKSAYYPIPQSDLDLNPSLSQNQGY</sequence>
<evidence type="ECO:0000313" key="8">
    <source>
        <dbReference type="EMBL" id="PQA60899.1"/>
    </source>
</evidence>
<feature type="domain" description="RagB/SusD" evidence="6">
    <location>
        <begin position="259"/>
        <end position="514"/>
    </location>
</feature>
<reference evidence="9" key="1">
    <citation type="submission" date="2018-02" db="EMBL/GenBank/DDBJ databases">
        <title>Genome sequencing of Solimonas sp. HR-BB.</title>
        <authorList>
            <person name="Lee Y."/>
            <person name="Jeon C.O."/>
        </authorList>
    </citation>
    <scope>NUCLEOTIDE SEQUENCE [LARGE SCALE GENOMIC DNA]</scope>
    <source>
        <strain evidence="9">HR-U</strain>
    </source>
</reference>
<comment type="subcellular location">
    <subcellularLocation>
        <location evidence="1">Cell outer membrane</location>
    </subcellularLocation>
</comment>
<proteinExistence type="inferred from homology"/>
<dbReference type="EMBL" id="PTRA01000001">
    <property type="protein sequence ID" value="PQA60899.1"/>
    <property type="molecule type" value="Genomic_DNA"/>
</dbReference>
<keyword evidence="4" id="KW-0472">Membrane</keyword>
<dbReference type="InterPro" id="IPR011990">
    <property type="entry name" value="TPR-like_helical_dom_sf"/>
</dbReference>
<feature type="domain" description="SusD-like N-terminal" evidence="7">
    <location>
        <begin position="87"/>
        <end position="214"/>
    </location>
</feature>
<evidence type="ECO:0000259" key="6">
    <source>
        <dbReference type="Pfam" id="PF07980"/>
    </source>
</evidence>
<evidence type="ECO:0000256" key="5">
    <source>
        <dbReference type="ARBA" id="ARBA00023237"/>
    </source>
</evidence>
<keyword evidence="3" id="KW-0732">Signal</keyword>
<keyword evidence="9" id="KW-1185">Reference proteome</keyword>
<name>A0A2S7IT93_9BACT</name>
<evidence type="ECO:0000259" key="7">
    <source>
        <dbReference type="Pfam" id="PF14322"/>
    </source>
</evidence>
<dbReference type="RefSeq" id="WP_104713680.1">
    <property type="nucleotide sequence ID" value="NZ_PTRA01000001.1"/>
</dbReference>
<dbReference type="Proteomes" id="UP000239590">
    <property type="component" value="Unassembled WGS sequence"/>
</dbReference>
<evidence type="ECO:0000256" key="4">
    <source>
        <dbReference type="ARBA" id="ARBA00023136"/>
    </source>
</evidence>
<comment type="similarity">
    <text evidence="2">Belongs to the SusD family.</text>
</comment>
<evidence type="ECO:0000256" key="1">
    <source>
        <dbReference type="ARBA" id="ARBA00004442"/>
    </source>
</evidence>
<dbReference type="Gene3D" id="1.25.40.390">
    <property type="match status" value="1"/>
</dbReference>
<dbReference type="InterPro" id="IPR033985">
    <property type="entry name" value="SusD-like_N"/>
</dbReference>
<dbReference type="Pfam" id="PF07980">
    <property type="entry name" value="SusD_RagB"/>
    <property type="match status" value="1"/>
</dbReference>
<dbReference type="InterPro" id="IPR012944">
    <property type="entry name" value="SusD_RagB_dom"/>
</dbReference>